<evidence type="ECO:0000313" key="3">
    <source>
        <dbReference type="EMBL" id="QSV47084.1"/>
    </source>
</evidence>
<protein>
    <recommendedName>
        <fullName evidence="5">Dicarboxylate transport domain-containing protein</fullName>
    </recommendedName>
</protein>
<dbReference type="PANTHER" id="PTHR30441">
    <property type="entry name" value="DUF748 DOMAIN-CONTAINING PROTEIN"/>
    <property type="match status" value="1"/>
</dbReference>
<gene>
    <name evidence="3" type="ORF">JZM60_07445</name>
</gene>
<keyword evidence="2" id="KW-0812">Transmembrane</keyword>
<evidence type="ECO:0000313" key="4">
    <source>
        <dbReference type="Proteomes" id="UP000663651"/>
    </source>
</evidence>
<dbReference type="Proteomes" id="UP000663651">
    <property type="component" value="Chromosome"/>
</dbReference>
<name>A0ABX7Q6S1_9BACT</name>
<feature type="compositionally biased region" description="Polar residues" evidence="1">
    <location>
        <begin position="1174"/>
        <end position="1183"/>
    </location>
</feature>
<feature type="transmembrane region" description="Helical" evidence="2">
    <location>
        <begin position="20"/>
        <end position="41"/>
    </location>
</feature>
<organism evidence="3 4">
    <name type="scientific">Geobacter benzoatilyticus</name>
    <dbReference type="NCBI Taxonomy" id="2815309"/>
    <lineage>
        <taxon>Bacteria</taxon>
        <taxon>Pseudomonadati</taxon>
        <taxon>Thermodesulfobacteriota</taxon>
        <taxon>Desulfuromonadia</taxon>
        <taxon>Geobacterales</taxon>
        <taxon>Geobacteraceae</taxon>
        <taxon>Geobacter</taxon>
    </lineage>
</organism>
<keyword evidence="2" id="KW-0472">Membrane</keyword>
<evidence type="ECO:0000256" key="1">
    <source>
        <dbReference type="SAM" id="MobiDB-lite"/>
    </source>
</evidence>
<evidence type="ECO:0008006" key="5">
    <source>
        <dbReference type="Google" id="ProtNLM"/>
    </source>
</evidence>
<proteinExistence type="predicted"/>
<keyword evidence="4" id="KW-1185">Reference proteome</keyword>
<dbReference type="Pfam" id="PF05359">
    <property type="entry name" value="DUF748"/>
    <property type="match status" value="1"/>
</dbReference>
<sequence>MTQNNESAQTPRPVRARPIALILVAVALLILAVPVLIKFYLVSPLAPRHLSRILTSYLHAPVSVSGLEIRSGTVIVRGLSVANQSGFSSIPLAAVDALAVTPRWLELLRGVRSFRRIELQGARITLEKNSTGAWNVAELQRRFAKKGAPAPQTMIGELAISRGMVTVDGRRISGIELRLENLSTGGASDAPLALTFADGAGNRYRVEGKVRPGSKASFDLVLTAPSLTLAPLDTMFRHRGISSGKGSAGVRIEAAFAGERLQTGGSVVFRNVEVKRGKATIPLAGRVTFGGWYDLQRDEAQVQNLTVSLADIATGRCAATVSRVRTERAFVADVSVDDLDLRRLSSIVSSVTARPVVLAGSVGSRGVRITGDGIRGVTGIEGDISALGVSVAYGGREIIKGVDGTVAVASDGGGFHADGKLISTGNSAADFIERLDLPFSIYLSSRFLPRQVEVPALTARVMGMPVTGRISFRPNAARPLVASLRVPTVPFVTLAPYLDRYRVRPAGGTASLLLNLQGKGPQSFDGEAVLRGNSLAADAKGRSSTLGEGVVRSRFARDGGSLTATGSVRFDNAEFDGKRGALRTSFGFSGRALTLDGLRGSLAATVASADHVILRFPGGLPTASKGSVPLSLEVSGGAAHHGNAFASKLSASIYGDFRSDAGGRWFEGGGTVSAAGLSIGGISAAGPSIGLSLSRFEGKANVDAELFDGSLMGGITFNPAAPAAGAVFSLKLSEGKLATVSGLFSGKLPVTPAEGKFAGTATGSFSRKDGILADVGLRADGVALAGQGGKRLLTGGGARIAGRVAGDRIVLHEGVATLGEAAALRFKGELERAYSPQRTGEFTFSLPTTPLDRLVDPVANALPRFIQEAVVAGNVAVEGTAVLQGKDGGVDGTLTLDGVSIDVPSQKFLVAAMSGNVPISFNTLAGAIPRPSEERRFTKANFPRLLERLRLPPAGDRILTIGKVRFGPLELGETTAFLRGGNGIMQLTALRSGLSGGEVLGRGFLAVNGGLSYGGDILVYDLSLRRFCDTIPQIKGYVTGRLDGIVSLYGSGKGLVGLDGLTEFWVRDTKGEKMLLSKEFLQRIAGKKLRGFFFRDDRPFDRGEVSAYLENGYLTFTTLDISHTNILGIRDLSVSVAPVQNRIALDHLFSAVKEAATRGKAVSRGEEAPAEETPVQTDFQWRD</sequence>
<dbReference type="EMBL" id="CP071382">
    <property type="protein sequence ID" value="QSV47084.1"/>
    <property type="molecule type" value="Genomic_DNA"/>
</dbReference>
<accession>A0ABX7Q6S1</accession>
<evidence type="ECO:0000256" key="2">
    <source>
        <dbReference type="SAM" id="Phobius"/>
    </source>
</evidence>
<reference evidence="3 4" key="1">
    <citation type="submission" date="2021-03" db="EMBL/GenBank/DDBJ databases">
        <title>Geobacter metallireducens gen. nov. sp. nov., a microorganism capable of coupling the complete oxidation of organic compounds to the reduction of iron and other metals.</title>
        <authorList>
            <person name="Li Y."/>
        </authorList>
    </citation>
    <scope>NUCLEOTIDE SEQUENCE [LARGE SCALE GENOMIC DNA]</scope>
    <source>
        <strain evidence="3 4">Jerry-YX</strain>
    </source>
</reference>
<dbReference type="InterPro" id="IPR052894">
    <property type="entry name" value="AsmA-related"/>
</dbReference>
<dbReference type="InterPro" id="IPR008023">
    <property type="entry name" value="DUF748"/>
</dbReference>
<feature type="region of interest" description="Disordered" evidence="1">
    <location>
        <begin position="1160"/>
        <end position="1183"/>
    </location>
</feature>
<keyword evidence="2" id="KW-1133">Transmembrane helix</keyword>
<dbReference type="PANTHER" id="PTHR30441:SF4">
    <property type="entry name" value="PROTEIN ASMA"/>
    <property type="match status" value="1"/>
</dbReference>